<dbReference type="Pfam" id="PF04379">
    <property type="entry name" value="DUF525"/>
    <property type="match status" value="1"/>
</dbReference>
<dbReference type="GO" id="GO:0070987">
    <property type="term" value="P:error-free translesion synthesis"/>
    <property type="evidence" value="ECO:0007669"/>
    <property type="project" value="TreeGrafter"/>
</dbReference>
<name>A0A6S6U1A3_9GAMM</name>
<dbReference type="NCBIfam" id="NF003967">
    <property type="entry name" value="PRK05461.1"/>
    <property type="match status" value="1"/>
</dbReference>
<evidence type="ECO:0000313" key="4">
    <source>
        <dbReference type="EMBL" id="CAA6825474.1"/>
    </source>
</evidence>
<dbReference type="EMBL" id="CACVAY010000127">
    <property type="protein sequence ID" value="CAA6825474.1"/>
    <property type="molecule type" value="Genomic_DNA"/>
</dbReference>
<dbReference type="SUPFAM" id="SSF110069">
    <property type="entry name" value="ApaG-like"/>
    <property type="match status" value="1"/>
</dbReference>
<accession>A0A6S6U1A3</accession>
<sequence>MSNPQIEISVKTQYVEQESYPEQEHFVFAYTVTMKNKGSEAAKLLSRHWVITDAENRTQEVRGKGVIGQQPYLRPGDEYAYSSGTVLETALGFMHGSYQMQTDDGDKFDALIPTFRLAVPGMLH</sequence>
<reference evidence="4" key="1">
    <citation type="submission" date="2020-01" db="EMBL/GenBank/DDBJ databases">
        <authorList>
            <person name="Meier V. D."/>
            <person name="Meier V D."/>
        </authorList>
    </citation>
    <scope>NUCLEOTIDE SEQUENCE</scope>
    <source>
        <strain evidence="4">HLG_WM_MAG_07</strain>
    </source>
</reference>
<dbReference type="InterPro" id="IPR036767">
    <property type="entry name" value="ApaG_sf"/>
</dbReference>
<evidence type="ECO:0000259" key="3">
    <source>
        <dbReference type="PROSITE" id="PS51087"/>
    </source>
</evidence>
<dbReference type="InterPro" id="IPR007474">
    <property type="entry name" value="ApaG_domain"/>
</dbReference>
<evidence type="ECO:0000256" key="1">
    <source>
        <dbReference type="ARBA" id="ARBA00017693"/>
    </source>
</evidence>
<dbReference type="PROSITE" id="PS51087">
    <property type="entry name" value="APAG"/>
    <property type="match status" value="1"/>
</dbReference>
<dbReference type="HAMAP" id="MF_00791">
    <property type="entry name" value="ApaG"/>
    <property type="match status" value="1"/>
</dbReference>
<protein>
    <recommendedName>
        <fullName evidence="1 2">Protein ApaG</fullName>
    </recommendedName>
</protein>
<dbReference type="InterPro" id="IPR023065">
    <property type="entry name" value="Uncharacterised_ApaG"/>
</dbReference>
<dbReference type="PANTHER" id="PTHR14289">
    <property type="entry name" value="F-BOX ONLY PROTEIN 3"/>
    <property type="match status" value="1"/>
</dbReference>
<dbReference type="Gene3D" id="2.60.40.1470">
    <property type="entry name" value="ApaG domain"/>
    <property type="match status" value="1"/>
</dbReference>
<evidence type="ECO:0000256" key="2">
    <source>
        <dbReference type="HAMAP-Rule" id="MF_00791"/>
    </source>
</evidence>
<proteinExistence type="inferred from homology"/>
<dbReference type="PANTHER" id="PTHR14289:SF16">
    <property type="entry name" value="POLYMERASE DELTA-INTERACTING PROTEIN 2"/>
    <property type="match status" value="1"/>
</dbReference>
<organism evidence="4">
    <name type="scientific">uncultured Thiotrichaceae bacterium</name>
    <dbReference type="NCBI Taxonomy" id="298394"/>
    <lineage>
        <taxon>Bacteria</taxon>
        <taxon>Pseudomonadati</taxon>
        <taxon>Pseudomonadota</taxon>
        <taxon>Gammaproteobacteria</taxon>
        <taxon>Thiotrichales</taxon>
        <taxon>Thiotrichaceae</taxon>
        <taxon>environmental samples</taxon>
    </lineage>
</organism>
<feature type="domain" description="ApaG" evidence="3">
    <location>
        <begin position="1"/>
        <end position="124"/>
    </location>
</feature>
<gene>
    <name evidence="2" type="primary">apaG</name>
    <name evidence="4" type="ORF">HELGO_WM7998</name>
</gene>
<dbReference type="AlphaFoldDB" id="A0A6S6U1A3"/>